<dbReference type="AlphaFoldDB" id="A0A0F0KGY5"/>
<dbReference type="EMBL" id="JYIU01000044">
    <property type="protein sequence ID" value="KJL20123.1"/>
    <property type="molecule type" value="Genomic_DNA"/>
</dbReference>
<reference evidence="2 3" key="1">
    <citation type="submission" date="2015-02" db="EMBL/GenBank/DDBJ databases">
        <title>Draft genome sequences of ten Microbacterium spp. with emphasis on heavy metal contaminated environments.</title>
        <authorList>
            <person name="Corretto E."/>
        </authorList>
    </citation>
    <scope>NUCLEOTIDE SEQUENCE [LARGE SCALE GENOMIC DNA]</scope>
    <source>
        <strain evidence="2 3">DSM 12966</strain>
    </source>
</reference>
<keyword evidence="1" id="KW-0812">Transmembrane</keyword>
<feature type="transmembrane region" description="Helical" evidence="1">
    <location>
        <begin position="113"/>
        <end position="131"/>
    </location>
</feature>
<dbReference type="RefSeq" id="WP_052677772.1">
    <property type="nucleotide sequence ID" value="NZ_CP031425.1"/>
</dbReference>
<dbReference type="KEGG" id="mfol:DXT68_09985"/>
<evidence type="ECO:0000256" key="1">
    <source>
        <dbReference type="SAM" id="Phobius"/>
    </source>
</evidence>
<evidence type="ECO:0008006" key="4">
    <source>
        <dbReference type="Google" id="ProtNLM"/>
    </source>
</evidence>
<feature type="transmembrane region" description="Helical" evidence="1">
    <location>
        <begin position="18"/>
        <end position="34"/>
    </location>
</feature>
<dbReference type="GeneID" id="94444724"/>
<dbReference type="PATRIC" id="fig|104336.4.peg.2344"/>
<dbReference type="Pfam" id="PF10990">
    <property type="entry name" value="DUF2809"/>
    <property type="match status" value="1"/>
</dbReference>
<keyword evidence="1" id="KW-0472">Membrane</keyword>
<evidence type="ECO:0000313" key="2">
    <source>
        <dbReference type="EMBL" id="KJL20123.1"/>
    </source>
</evidence>
<accession>A0A0F0KGY5</accession>
<keyword evidence="3" id="KW-1185">Reference proteome</keyword>
<protein>
    <recommendedName>
        <fullName evidence="4">DUF2809 domain-containing protein</fullName>
    </recommendedName>
</protein>
<comment type="caution">
    <text evidence="2">The sequence shown here is derived from an EMBL/GenBank/DDBJ whole genome shotgun (WGS) entry which is preliminary data.</text>
</comment>
<feature type="transmembrane region" description="Helical" evidence="1">
    <location>
        <begin position="69"/>
        <end position="93"/>
    </location>
</feature>
<gene>
    <name evidence="2" type="ORF">RN50_02303</name>
</gene>
<evidence type="ECO:0000313" key="3">
    <source>
        <dbReference type="Proteomes" id="UP000033572"/>
    </source>
</evidence>
<proteinExistence type="predicted"/>
<feature type="transmembrane region" description="Helical" evidence="1">
    <location>
        <begin position="40"/>
        <end position="62"/>
    </location>
</feature>
<sequence>MNSGEARTIDTRSRRPRLLVDVLLVVVAGLVVFVQAGGTWWGGLAGDALYAALIYLIFAIAFPRTKVTAIAAVAFAICAAIELFQLTGMPTTWADAFWPIRLVLGVGFDPLDLVAYAVGSAAAAGYDTVLWRAGYGASSRPTETAP</sequence>
<dbReference type="InterPro" id="IPR021257">
    <property type="entry name" value="DUF2809"/>
</dbReference>
<dbReference type="Proteomes" id="UP000033572">
    <property type="component" value="Unassembled WGS sequence"/>
</dbReference>
<keyword evidence="1" id="KW-1133">Transmembrane helix</keyword>
<organism evidence="2 3">
    <name type="scientific">Microbacterium foliorum</name>
    <dbReference type="NCBI Taxonomy" id="104336"/>
    <lineage>
        <taxon>Bacteria</taxon>
        <taxon>Bacillati</taxon>
        <taxon>Actinomycetota</taxon>
        <taxon>Actinomycetes</taxon>
        <taxon>Micrococcales</taxon>
        <taxon>Microbacteriaceae</taxon>
        <taxon>Microbacterium</taxon>
    </lineage>
</organism>
<name>A0A0F0KGY5_9MICO</name>